<dbReference type="PANTHER" id="PTHR44489:SF14">
    <property type="entry name" value="ZINC FINGER CCCH DOMAIN-CONTAINING PROTEIN 59-RELATED"/>
    <property type="match status" value="1"/>
</dbReference>
<dbReference type="InParanoid" id="A0A7N2R3N3"/>
<proteinExistence type="predicted"/>
<dbReference type="InterPro" id="IPR044715">
    <property type="entry name" value="WDR86-like"/>
</dbReference>
<evidence type="ECO:0000313" key="2">
    <source>
        <dbReference type="Proteomes" id="UP000594261"/>
    </source>
</evidence>
<evidence type="ECO:0000313" key="1">
    <source>
        <dbReference type="EnsemblPlants" id="QL04p074141:mrna"/>
    </source>
</evidence>
<accession>A0A7N2R3N3</accession>
<dbReference type="AlphaFoldDB" id="A0A7N2R3N3"/>
<sequence length="111" mass="12605">MLPAVLPIINILQVVYQLLYHQLQQLCHQHYHLVPEPLPQLVQGILALSGMTDPDVKPILYCFCTDKSVHLYELPILFAKQEIQTLQMGPAGLFFTGDQTGLLTEYTWLAD</sequence>
<keyword evidence="2" id="KW-1185">Reference proteome</keyword>
<dbReference type="Proteomes" id="UP000594261">
    <property type="component" value="Chromosome 4"/>
</dbReference>
<dbReference type="EMBL" id="LRBV02000004">
    <property type="status" value="NOT_ANNOTATED_CDS"/>
    <property type="molecule type" value="Genomic_DNA"/>
</dbReference>
<organism evidence="1 2">
    <name type="scientific">Quercus lobata</name>
    <name type="common">Valley oak</name>
    <dbReference type="NCBI Taxonomy" id="97700"/>
    <lineage>
        <taxon>Eukaryota</taxon>
        <taxon>Viridiplantae</taxon>
        <taxon>Streptophyta</taxon>
        <taxon>Embryophyta</taxon>
        <taxon>Tracheophyta</taxon>
        <taxon>Spermatophyta</taxon>
        <taxon>Magnoliopsida</taxon>
        <taxon>eudicotyledons</taxon>
        <taxon>Gunneridae</taxon>
        <taxon>Pentapetalae</taxon>
        <taxon>rosids</taxon>
        <taxon>fabids</taxon>
        <taxon>Fagales</taxon>
        <taxon>Fagaceae</taxon>
        <taxon>Quercus</taxon>
    </lineage>
</organism>
<dbReference type="EnsemblPlants" id="QL04p074141:mrna">
    <property type="protein sequence ID" value="QL04p074141:mrna"/>
    <property type="gene ID" value="QL04p074141"/>
</dbReference>
<name>A0A7N2R3N3_QUELO</name>
<protein>
    <submittedName>
        <fullName evidence="1">Uncharacterized protein</fullName>
    </submittedName>
</protein>
<dbReference type="Gramene" id="QL04p074141:mrna">
    <property type="protein sequence ID" value="QL04p074141:mrna"/>
    <property type="gene ID" value="QL04p074141"/>
</dbReference>
<dbReference type="PANTHER" id="PTHR44489">
    <property type="match status" value="1"/>
</dbReference>
<reference evidence="1 2" key="1">
    <citation type="journal article" date="2016" name="G3 (Bethesda)">
        <title>First Draft Assembly and Annotation of the Genome of a California Endemic Oak Quercus lobata Nee (Fagaceae).</title>
        <authorList>
            <person name="Sork V.L."/>
            <person name="Fitz-Gibbon S.T."/>
            <person name="Puiu D."/>
            <person name="Crepeau M."/>
            <person name="Gugger P.F."/>
            <person name="Sherman R."/>
            <person name="Stevens K."/>
            <person name="Langley C.H."/>
            <person name="Pellegrini M."/>
            <person name="Salzberg S.L."/>
        </authorList>
    </citation>
    <scope>NUCLEOTIDE SEQUENCE [LARGE SCALE GENOMIC DNA]</scope>
    <source>
        <strain evidence="1 2">cv. SW786</strain>
    </source>
</reference>
<reference evidence="1" key="2">
    <citation type="submission" date="2021-01" db="UniProtKB">
        <authorList>
            <consortium name="EnsemblPlants"/>
        </authorList>
    </citation>
    <scope>IDENTIFICATION</scope>
</reference>